<dbReference type="PANTHER" id="PTHR23291">
    <property type="entry name" value="BAX INHIBITOR-RELATED"/>
    <property type="match status" value="1"/>
</dbReference>
<comment type="caution">
    <text evidence="6">The sequence shown here is derived from an EMBL/GenBank/DDBJ whole genome shotgun (WGS) entry which is preliminary data.</text>
</comment>
<evidence type="ECO:0000313" key="6">
    <source>
        <dbReference type="EMBL" id="KAJ7954994.1"/>
    </source>
</evidence>
<name>A0AAD7LBC2_QUISA</name>
<feature type="transmembrane region" description="Helical" evidence="5">
    <location>
        <begin position="126"/>
        <end position="149"/>
    </location>
</feature>
<evidence type="ECO:0000313" key="7">
    <source>
        <dbReference type="Proteomes" id="UP001163823"/>
    </source>
</evidence>
<evidence type="ECO:0000256" key="1">
    <source>
        <dbReference type="ARBA" id="ARBA00004141"/>
    </source>
</evidence>
<sequence>MCESRSTDVDDHEKILHQFRRIAEKVLNSAGCFITEAELDGEIVELLESGKAKVIQNQHKWRFLSKVYGILTAQWLLTTIVSSITIFCSPIHILLAVKWIKASLLIVTPCLCLILLIFLYRHRKQFGLNFILLGLLSLSFSIGIGVSSAHINGKAGLFVVELFVLTSVAFLYFLGYTFRASIKGKEINLHTPWGISSFCIFILTGIVQIFFPYAFAGGFCVIISNVLISYGVECLMENLDYDDYVWASVKIPVHIFKLLCCCCRIIN</sequence>
<keyword evidence="7" id="KW-1185">Reference proteome</keyword>
<gene>
    <name evidence="6" type="ORF">O6P43_021659</name>
</gene>
<dbReference type="InterPro" id="IPR006214">
    <property type="entry name" value="Bax_inhibitor_1-related"/>
</dbReference>
<reference evidence="6" key="1">
    <citation type="journal article" date="2023" name="Science">
        <title>Elucidation of the pathway for biosynthesis of saponin adjuvants from the soapbark tree.</title>
        <authorList>
            <person name="Reed J."/>
            <person name="Orme A."/>
            <person name="El-Demerdash A."/>
            <person name="Owen C."/>
            <person name="Martin L.B.B."/>
            <person name="Misra R.C."/>
            <person name="Kikuchi S."/>
            <person name="Rejzek M."/>
            <person name="Martin A.C."/>
            <person name="Harkess A."/>
            <person name="Leebens-Mack J."/>
            <person name="Louveau T."/>
            <person name="Stephenson M.J."/>
            <person name="Osbourn A."/>
        </authorList>
    </citation>
    <scope>NUCLEOTIDE SEQUENCE</scope>
    <source>
        <strain evidence="6">S10</strain>
    </source>
</reference>
<feature type="transmembrane region" description="Helical" evidence="5">
    <location>
        <begin position="67"/>
        <end position="93"/>
    </location>
</feature>
<keyword evidence="2 5" id="KW-0812">Transmembrane</keyword>
<feature type="transmembrane region" description="Helical" evidence="5">
    <location>
        <begin position="213"/>
        <end position="232"/>
    </location>
</feature>
<organism evidence="6 7">
    <name type="scientific">Quillaja saponaria</name>
    <name type="common">Soap bark tree</name>
    <dbReference type="NCBI Taxonomy" id="32244"/>
    <lineage>
        <taxon>Eukaryota</taxon>
        <taxon>Viridiplantae</taxon>
        <taxon>Streptophyta</taxon>
        <taxon>Embryophyta</taxon>
        <taxon>Tracheophyta</taxon>
        <taxon>Spermatophyta</taxon>
        <taxon>Magnoliopsida</taxon>
        <taxon>eudicotyledons</taxon>
        <taxon>Gunneridae</taxon>
        <taxon>Pentapetalae</taxon>
        <taxon>rosids</taxon>
        <taxon>fabids</taxon>
        <taxon>Fabales</taxon>
        <taxon>Quillajaceae</taxon>
        <taxon>Quillaja</taxon>
    </lineage>
</organism>
<comment type="subcellular location">
    <subcellularLocation>
        <location evidence="1">Membrane</location>
        <topology evidence="1">Multi-pass membrane protein</topology>
    </subcellularLocation>
</comment>
<accession>A0AAD7LBC2</accession>
<dbReference type="AlphaFoldDB" id="A0AAD7LBC2"/>
<feature type="transmembrane region" description="Helical" evidence="5">
    <location>
        <begin position="187"/>
        <end position="207"/>
    </location>
</feature>
<evidence type="ECO:0000256" key="5">
    <source>
        <dbReference type="RuleBase" id="RU004379"/>
    </source>
</evidence>
<dbReference type="EMBL" id="JARAOO010000009">
    <property type="protein sequence ID" value="KAJ7954994.1"/>
    <property type="molecule type" value="Genomic_DNA"/>
</dbReference>
<feature type="transmembrane region" description="Helical" evidence="5">
    <location>
        <begin position="155"/>
        <end position="175"/>
    </location>
</feature>
<keyword evidence="4 5" id="KW-0472">Membrane</keyword>
<evidence type="ECO:0000256" key="2">
    <source>
        <dbReference type="ARBA" id="ARBA00022692"/>
    </source>
</evidence>
<proteinExistence type="inferred from homology"/>
<dbReference type="Pfam" id="PF01027">
    <property type="entry name" value="Bax1-I"/>
    <property type="match status" value="1"/>
</dbReference>
<dbReference type="Proteomes" id="UP001163823">
    <property type="component" value="Chromosome 9"/>
</dbReference>
<dbReference type="PANTHER" id="PTHR23291:SF50">
    <property type="entry name" value="PROTEIN LIFEGUARD 4"/>
    <property type="match status" value="1"/>
</dbReference>
<protein>
    <submittedName>
        <fullName evidence="6">BI1-like protein</fullName>
    </submittedName>
</protein>
<comment type="similarity">
    <text evidence="5">Belongs to the BI1 family.</text>
</comment>
<keyword evidence="3 5" id="KW-1133">Transmembrane helix</keyword>
<dbReference type="GO" id="GO:0016020">
    <property type="term" value="C:membrane"/>
    <property type="evidence" value="ECO:0007669"/>
    <property type="project" value="UniProtKB-SubCell"/>
</dbReference>
<feature type="transmembrane region" description="Helical" evidence="5">
    <location>
        <begin position="99"/>
        <end position="119"/>
    </location>
</feature>
<evidence type="ECO:0000256" key="4">
    <source>
        <dbReference type="ARBA" id="ARBA00023136"/>
    </source>
</evidence>
<evidence type="ECO:0000256" key="3">
    <source>
        <dbReference type="ARBA" id="ARBA00022989"/>
    </source>
</evidence>